<organism evidence="4 5">
    <name type="scientific">Paenibacillus polymyxa</name>
    <name type="common">Bacillus polymyxa</name>
    <dbReference type="NCBI Taxonomy" id="1406"/>
    <lineage>
        <taxon>Bacteria</taxon>
        <taxon>Bacillati</taxon>
        <taxon>Bacillota</taxon>
        <taxon>Bacilli</taxon>
        <taxon>Bacillales</taxon>
        <taxon>Paenibacillaceae</taxon>
        <taxon>Paenibacillus</taxon>
    </lineage>
</organism>
<dbReference type="InterPro" id="IPR013968">
    <property type="entry name" value="PKS_KR"/>
</dbReference>
<dbReference type="PANTHER" id="PTHR45527">
    <property type="entry name" value="NONRIBOSOMAL PEPTIDE SYNTHETASE"/>
    <property type="match status" value="1"/>
</dbReference>
<dbReference type="InterPro" id="IPR042099">
    <property type="entry name" value="ANL_N_sf"/>
</dbReference>
<gene>
    <name evidence="4" type="ORF">MF626_001338</name>
</gene>
<evidence type="ECO:0000313" key="5">
    <source>
        <dbReference type="Proteomes" id="UP001055784"/>
    </source>
</evidence>
<sequence length="1326" mass="151099">MDKRSFHEVLKFTDSDVTESICFTGVGGPIPGVSVRIVDDTNTLVREQYIGRVQVAGPTIMAGYDQNPEANREVFTEDGWFNTGDLGFIKDGQLTITGRQKDIIIINGKNYYNYEIESIAGEVHGVLSTYVAAVPFVEPITRREELVVFFSPAELEDLKYVNFIIKQIRWTISKQLGLNPKYIIPLSKESFSKTESGKIQRNKFADRFNDGEFEGMIRGLEVLNEDIQTFPEWMYTRKWECAPPYNNDHQTPGNSPVGTFLVFMDSYGVGSAWAARFAHTYTLIQVDAGPEFVKKGPQHYTLNPRSAGDYDRLKEELSREALHIDQVIHLWSYQPSERIQSAAFTNELSAFQDAQYQGSFSLVNLSRIWNQEEDGATTWTVVSSGVHWFHRDDTIAYEHATIPGLIRTFKHELPHVQAKFVDMDPEFTVDEVLSILQSEIGNHDIPNVLYRDGKRLVPSLQKVKVDQQTLQPLPLVKQGLYLITGGLGGIGVHVARYLIQYYDAYVILLGRSALEEPDSAVSERQRALSELQELANREHQVRYMQTDVSSADQIQQILEEGMRLVGVKRLDGIIHLAGRYEEKILSEETPQSMKENYSGKVWGTYILARLLEQYPDALFVTTSSTSSLQSGYGIGAYTSANMFTEIFTEYLADRYSNVYCMSWSLWNHIGMGVQFAGIQELLHKRGHLAISATKGIYSLELALMLRQPLLYIGLDQASSDIAFLTKETERRKAWITIDFSSSRGPSYPEVYDSLRDLFADTSSERYEILLRHTTQLSSVQFKRNDERESSGYIEKELLRILIPIVKNEEIKVYDSFFEMGGNSLDASRFLAAVHMHFGVTIPMKTFFQNPTVKGLAYHIALASKEVVTESNNSVIIKDTDTQVQLPKFIGLTPSQLGQWVLYQSHKECPFYNNTFALHFKGELDTGRLLNSLERVVQNQDALRMRLTTGEEGGVKLWIQSAVAIAIPIMDLTEQTEVQQELHLKELIYVEANKPFLLEREALSRFSLIKLGSDHHILLGSMHHIISDGWSIRVLTEALMRYYENQPSHNLEAEDHATCTYGHFLLEQHKWMSSGDPLLTEQIGYWKRALAEEFPTLNLPLNYSRPPIQTYQGQTIEYALEQELASSIKEACKQTQSTLYMFMLSVYASLLYRYTGQKQIRIGTVLANRNWPQSDEWIGYLANTLALSVDFTEATDFESLLAQVKTTALEAQENQNIPLELLLRELQIKPMPDRSPLFQTVFTVQNAHQSAYNMDKTKVELHIEPSMTAKFEVSLHIYEEKEQLQLKLEYNTHLFDEQTMRAFLGHYVSLAKAAARHCCSTIQMTAQ</sequence>
<dbReference type="InterPro" id="IPR049490">
    <property type="entry name" value="C883_1060-like_KR_N"/>
</dbReference>
<proteinExistence type="predicted"/>
<dbReference type="Pfam" id="PF00550">
    <property type="entry name" value="PP-binding"/>
    <property type="match status" value="1"/>
</dbReference>
<feature type="domain" description="Carrier" evidence="3">
    <location>
        <begin position="788"/>
        <end position="863"/>
    </location>
</feature>
<dbReference type="GO" id="GO:0009239">
    <property type="term" value="P:enterobactin biosynthetic process"/>
    <property type="evidence" value="ECO:0007669"/>
    <property type="project" value="TreeGrafter"/>
</dbReference>
<dbReference type="InterPro" id="IPR009081">
    <property type="entry name" value="PP-bd_ACP"/>
</dbReference>
<dbReference type="CDD" id="cd19531">
    <property type="entry name" value="LCL_NRPS-like"/>
    <property type="match status" value="1"/>
</dbReference>
<dbReference type="Proteomes" id="UP001055784">
    <property type="component" value="Chromosome"/>
</dbReference>
<dbReference type="InterPro" id="IPR023213">
    <property type="entry name" value="CAT-like_dom_sf"/>
</dbReference>
<protein>
    <submittedName>
        <fullName evidence="4">SDR family NAD(P)-dependent oxidoreductase</fullName>
    </submittedName>
</protein>
<dbReference type="SUPFAM" id="SSF47336">
    <property type="entry name" value="ACP-like"/>
    <property type="match status" value="1"/>
</dbReference>
<dbReference type="PANTHER" id="PTHR45527:SF1">
    <property type="entry name" value="FATTY ACID SYNTHASE"/>
    <property type="match status" value="1"/>
</dbReference>
<dbReference type="Gene3D" id="3.30.559.30">
    <property type="entry name" value="Nonribosomal peptide synthetase, condensation domain"/>
    <property type="match status" value="1"/>
</dbReference>
<dbReference type="Gene3D" id="3.40.50.12780">
    <property type="entry name" value="N-terminal domain of ligase-like"/>
    <property type="match status" value="1"/>
</dbReference>
<accession>A0AAE9IC07</accession>
<dbReference type="SUPFAM" id="SSF52777">
    <property type="entry name" value="CoA-dependent acyltransferases"/>
    <property type="match status" value="2"/>
</dbReference>
<dbReference type="SMART" id="SM00822">
    <property type="entry name" value="PKS_KR"/>
    <property type="match status" value="1"/>
</dbReference>
<dbReference type="Pfam" id="PF08659">
    <property type="entry name" value="KR"/>
    <property type="match status" value="1"/>
</dbReference>
<dbReference type="EMBL" id="CP097770">
    <property type="protein sequence ID" value="URJ51886.2"/>
    <property type="molecule type" value="Genomic_DNA"/>
</dbReference>
<dbReference type="Pfam" id="PF00668">
    <property type="entry name" value="Condensation"/>
    <property type="match status" value="1"/>
</dbReference>
<dbReference type="Gene3D" id="1.10.1200.10">
    <property type="entry name" value="ACP-like"/>
    <property type="match status" value="1"/>
</dbReference>
<evidence type="ECO:0000259" key="3">
    <source>
        <dbReference type="PROSITE" id="PS50075"/>
    </source>
</evidence>
<evidence type="ECO:0000256" key="2">
    <source>
        <dbReference type="ARBA" id="ARBA00022737"/>
    </source>
</evidence>
<dbReference type="InterPro" id="IPR045851">
    <property type="entry name" value="AMP-bd_C_sf"/>
</dbReference>
<name>A0AAE9IC07_PAEPO</name>
<dbReference type="GO" id="GO:0005829">
    <property type="term" value="C:cytosol"/>
    <property type="evidence" value="ECO:0007669"/>
    <property type="project" value="TreeGrafter"/>
</dbReference>
<dbReference type="Gene3D" id="3.40.50.720">
    <property type="entry name" value="NAD(P)-binding Rossmann-like Domain"/>
    <property type="match status" value="1"/>
</dbReference>
<dbReference type="Gene3D" id="3.30.300.30">
    <property type="match status" value="1"/>
</dbReference>
<dbReference type="GO" id="GO:0009366">
    <property type="term" value="C:enterobactin synthetase complex"/>
    <property type="evidence" value="ECO:0007669"/>
    <property type="project" value="TreeGrafter"/>
</dbReference>
<keyword evidence="2" id="KW-0677">Repeat</keyword>
<dbReference type="InterPro" id="IPR036291">
    <property type="entry name" value="NAD(P)-bd_dom_sf"/>
</dbReference>
<evidence type="ECO:0000313" key="4">
    <source>
        <dbReference type="EMBL" id="URJ51886.2"/>
    </source>
</evidence>
<dbReference type="PROSITE" id="PS50075">
    <property type="entry name" value="CARRIER"/>
    <property type="match status" value="1"/>
</dbReference>
<dbReference type="SUPFAM" id="SSF51735">
    <property type="entry name" value="NAD(P)-binding Rossmann-fold domains"/>
    <property type="match status" value="2"/>
</dbReference>
<evidence type="ECO:0000256" key="1">
    <source>
        <dbReference type="ARBA" id="ARBA00001957"/>
    </source>
</evidence>
<dbReference type="InterPro" id="IPR001242">
    <property type="entry name" value="Condensation_dom"/>
</dbReference>
<dbReference type="Pfam" id="PF21394">
    <property type="entry name" value="Beta-ketacyl_N"/>
    <property type="match status" value="1"/>
</dbReference>
<dbReference type="SUPFAM" id="SSF56801">
    <property type="entry name" value="Acetyl-CoA synthetase-like"/>
    <property type="match status" value="1"/>
</dbReference>
<dbReference type="InterPro" id="IPR036736">
    <property type="entry name" value="ACP-like_sf"/>
</dbReference>
<reference evidence="4" key="1">
    <citation type="submission" date="2022-11" db="EMBL/GenBank/DDBJ databases">
        <authorList>
            <person name="Vasilchenko N.G."/>
            <person name="Prazdnova E.V."/>
            <person name="Gorovtsov A.V."/>
            <person name="Chistyakov V.A."/>
            <person name="Pak M.L."/>
        </authorList>
    </citation>
    <scope>NUCLEOTIDE SEQUENCE</scope>
    <source>
        <strain evidence="4">R 4.5</strain>
    </source>
</reference>
<dbReference type="GO" id="GO:0008610">
    <property type="term" value="P:lipid biosynthetic process"/>
    <property type="evidence" value="ECO:0007669"/>
    <property type="project" value="UniProtKB-ARBA"/>
</dbReference>
<dbReference type="GO" id="GO:0031177">
    <property type="term" value="F:phosphopantetheine binding"/>
    <property type="evidence" value="ECO:0007669"/>
    <property type="project" value="TreeGrafter"/>
</dbReference>
<dbReference type="InterPro" id="IPR057326">
    <property type="entry name" value="KR_dom"/>
</dbReference>
<dbReference type="GO" id="GO:0043041">
    <property type="term" value="P:amino acid activation for nonribosomal peptide biosynthetic process"/>
    <property type="evidence" value="ECO:0007669"/>
    <property type="project" value="TreeGrafter"/>
</dbReference>
<dbReference type="Gene3D" id="3.30.559.10">
    <property type="entry name" value="Chloramphenicol acetyltransferase-like domain"/>
    <property type="match status" value="1"/>
</dbReference>
<comment type="cofactor">
    <cofactor evidence="1">
        <name>pantetheine 4'-phosphate</name>
        <dbReference type="ChEBI" id="CHEBI:47942"/>
    </cofactor>
</comment>
<dbReference type="GO" id="GO:0047527">
    <property type="term" value="F:2,3-dihydroxybenzoate-serine ligase activity"/>
    <property type="evidence" value="ECO:0007669"/>
    <property type="project" value="TreeGrafter"/>
</dbReference>